<accession>A0A0F9NL31</accession>
<protein>
    <submittedName>
        <fullName evidence="1">Uncharacterized protein</fullName>
    </submittedName>
</protein>
<gene>
    <name evidence="1" type="ORF">LCGC14_1248390</name>
</gene>
<comment type="caution">
    <text evidence="1">The sequence shown here is derived from an EMBL/GenBank/DDBJ whole genome shotgun (WGS) entry which is preliminary data.</text>
</comment>
<dbReference type="EMBL" id="LAZR01006812">
    <property type="protein sequence ID" value="KKM89470.1"/>
    <property type="molecule type" value="Genomic_DNA"/>
</dbReference>
<name>A0A0F9NL31_9ZZZZ</name>
<evidence type="ECO:0000313" key="1">
    <source>
        <dbReference type="EMBL" id="KKM89470.1"/>
    </source>
</evidence>
<reference evidence="1" key="1">
    <citation type="journal article" date="2015" name="Nature">
        <title>Complex archaea that bridge the gap between prokaryotes and eukaryotes.</title>
        <authorList>
            <person name="Spang A."/>
            <person name="Saw J.H."/>
            <person name="Jorgensen S.L."/>
            <person name="Zaremba-Niedzwiedzka K."/>
            <person name="Martijn J."/>
            <person name="Lind A.E."/>
            <person name="van Eijk R."/>
            <person name="Schleper C."/>
            <person name="Guy L."/>
            <person name="Ettema T.J."/>
        </authorList>
    </citation>
    <scope>NUCLEOTIDE SEQUENCE</scope>
</reference>
<dbReference type="AlphaFoldDB" id="A0A0F9NL31"/>
<sequence>MKSERVDKTKLQRAQETHADALKTMYEAKAAANAAAKACKVTAAALLEARK</sequence>
<proteinExistence type="predicted"/>
<organism evidence="1">
    <name type="scientific">marine sediment metagenome</name>
    <dbReference type="NCBI Taxonomy" id="412755"/>
    <lineage>
        <taxon>unclassified sequences</taxon>
        <taxon>metagenomes</taxon>
        <taxon>ecological metagenomes</taxon>
    </lineage>
</organism>